<reference evidence="15" key="1">
    <citation type="journal article" date="2019" name="Int. J. Syst. Evol. Microbiol.">
        <title>The Global Catalogue of Microorganisms (GCM) 10K type strain sequencing project: providing services to taxonomists for standard genome sequencing and annotation.</title>
        <authorList>
            <consortium name="The Broad Institute Genomics Platform"/>
            <consortium name="The Broad Institute Genome Sequencing Center for Infectious Disease"/>
            <person name="Wu L."/>
            <person name="Ma J."/>
        </authorList>
    </citation>
    <scope>NUCLEOTIDE SEQUENCE [LARGE SCALE GENOMIC DNA]</scope>
    <source>
        <strain evidence="15">CCUG 53270</strain>
    </source>
</reference>
<dbReference type="InterPro" id="IPR013766">
    <property type="entry name" value="Thioredoxin_domain"/>
</dbReference>
<keyword evidence="7" id="KW-1015">Disulfide bond</keyword>
<evidence type="ECO:0000256" key="6">
    <source>
        <dbReference type="ARBA" id="ARBA00023002"/>
    </source>
</evidence>
<name>A0ABW3UIA0_9BACL</name>
<gene>
    <name evidence="14" type="primary">bcp</name>
    <name evidence="14" type="ORF">ACFQ4B_04380</name>
</gene>
<evidence type="ECO:0000259" key="13">
    <source>
        <dbReference type="PROSITE" id="PS51352"/>
    </source>
</evidence>
<evidence type="ECO:0000256" key="9">
    <source>
        <dbReference type="ARBA" id="ARBA00032824"/>
    </source>
</evidence>
<accession>A0ABW3UIA0</accession>
<dbReference type="GO" id="GO:0140824">
    <property type="term" value="F:thioredoxin-dependent peroxiredoxin activity"/>
    <property type="evidence" value="ECO:0007669"/>
    <property type="project" value="UniProtKB-EC"/>
</dbReference>
<dbReference type="PROSITE" id="PS51352">
    <property type="entry name" value="THIOREDOXIN_2"/>
    <property type="match status" value="1"/>
</dbReference>
<dbReference type="NCBIfam" id="NF006960">
    <property type="entry name" value="PRK09437.1"/>
    <property type="match status" value="1"/>
</dbReference>
<proteinExistence type="inferred from homology"/>
<keyword evidence="15" id="KW-1185">Reference proteome</keyword>
<dbReference type="Proteomes" id="UP001597180">
    <property type="component" value="Unassembled WGS sequence"/>
</dbReference>
<dbReference type="InterPro" id="IPR000866">
    <property type="entry name" value="AhpC/TSA"/>
</dbReference>
<evidence type="ECO:0000256" key="5">
    <source>
        <dbReference type="ARBA" id="ARBA00022862"/>
    </source>
</evidence>
<evidence type="ECO:0000313" key="15">
    <source>
        <dbReference type="Proteomes" id="UP001597180"/>
    </source>
</evidence>
<dbReference type="PIRSF" id="PIRSF000239">
    <property type="entry name" value="AHPC"/>
    <property type="match status" value="1"/>
</dbReference>
<keyword evidence="4 14" id="KW-0575">Peroxidase</keyword>
<keyword evidence="6 14" id="KW-0560">Oxidoreductase</keyword>
<dbReference type="InterPro" id="IPR024706">
    <property type="entry name" value="Peroxiredoxin_AhpC-typ"/>
</dbReference>
<protein>
    <recommendedName>
        <fullName evidence="3">thioredoxin-dependent peroxiredoxin</fullName>
        <ecNumber evidence="3">1.11.1.24</ecNumber>
    </recommendedName>
    <alternativeName>
        <fullName evidence="11">Bacterioferritin comigratory protein</fullName>
    </alternativeName>
    <alternativeName>
        <fullName evidence="9">Thioredoxin peroxidase</fullName>
    </alternativeName>
</protein>
<evidence type="ECO:0000256" key="1">
    <source>
        <dbReference type="ARBA" id="ARBA00003330"/>
    </source>
</evidence>
<evidence type="ECO:0000313" key="14">
    <source>
        <dbReference type="EMBL" id="MFD1219345.1"/>
    </source>
</evidence>
<dbReference type="Pfam" id="PF00578">
    <property type="entry name" value="AhpC-TSA"/>
    <property type="match status" value="1"/>
</dbReference>
<dbReference type="SUPFAM" id="SSF52833">
    <property type="entry name" value="Thioredoxin-like"/>
    <property type="match status" value="1"/>
</dbReference>
<evidence type="ECO:0000256" key="4">
    <source>
        <dbReference type="ARBA" id="ARBA00022559"/>
    </source>
</evidence>
<comment type="caution">
    <text evidence="14">The sequence shown here is derived from an EMBL/GenBank/DDBJ whole genome shotgun (WGS) entry which is preliminary data.</text>
</comment>
<comment type="similarity">
    <text evidence="10">Belongs to the peroxiredoxin family. BCP/PrxQ subfamily.</text>
</comment>
<sequence>MTLECGQQAPDFELPSSSGQPVKLSDFRGKHVLLYFYPKDMTPTCTTQACDLRDRADLFEEQNTVIIGISPDPVNRHTKFIEKYGLPFLLLSDEDHRVAELYEVWQLKTLYGKQYMGVERSTFIIDKDGILVKQWRKVRIKHHVEEALEFIKNNLS</sequence>
<dbReference type="InterPro" id="IPR036249">
    <property type="entry name" value="Thioredoxin-like_sf"/>
</dbReference>
<evidence type="ECO:0000256" key="12">
    <source>
        <dbReference type="ARBA" id="ARBA00049091"/>
    </source>
</evidence>
<evidence type="ECO:0000256" key="11">
    <source>
        <dbReference type="ARBA" id="ARBA00041373"/>
    </source>
</evidence>
<evidence type="ECO:0000256" key="2">
    <source>
        <dbReference type="ARBA" id="ARBA00011245"/>
    </source>
</evidence>
<comment type="catalytic activity">
    <reaction evidence="12">
        <text>a hydroperoxide + [thioredoxin]-dithiol = an alcohol + [thioredoxin]-disulfide + H2O</text>
        <dbReference type="Rhea" id="RHEA:62620"/>
        <dbReference type="Rhea" id="RHEA-COMP:10698"/>
        <dbReference type="Rhea" id="RHEA-COMP:10700"/>
        <dbReference type="ChEBI" id="CHEBI:15377"/>
        <dbReference type="ChEBI" id="CHEBI:29950"/>
        <dbReference type="ChEBI" id="CHEBI:30879"/>
        <dbReference type="ChEBI" id="CHEBI:35924"/>
        <dbReference type="ChEBI" id="CHEBI:50058"/>
        <dbReference type="EC" id="1.11.1.24"/>
    </reaction>
</comment>
<dbReference type="PANTHER" id="PTHR42801">
    <property type="entry name" value="THIOREDOXIN-DEPENDENT PEROXIDE REDUCTASE"/>
    <property type="match status" value="1"/>
</dbReference>
<evidence type="ECO:0000256" key="7">
    <source>
        <dbReference type="ARBA" id="ARBA00023157"/>
    </source>
</evidence>
<dbReference type="PANTHER" id="PTHR42801:SF4">
    <property type="entry name" value="AHPC_TSA FAMILY PROTEIN"/>
    <property type="match status" value="1"/>
</dbReference>
<comment type="subunit">
    <text evidence="2">Monomer.</text>
</comment>
<dbReference type="EMBL" id="JBHTLU010000009">
    <property type="protein sequence ID" value="MFD1219345.1"/>
    <property type="molecule type" value="Genomic_DNA"/>
</dbReference>
<dbReference type="RefSeq" id="WP_345585146.1">
    <property type="nucleotide sequence ID" value="NZ_BAABJG010000002.1"/>
</dbReference>
<dbReference type="InterPro" id="IPR050924">
    <property type="entry name" value="Peroxiredoxin_BCP/PrxQ"/>
</dbReference>
<organism evidence="14 15">
    <name type="scientific">Paenibacillus vulneris</name>
    <dbReference type="NCBI Taxonomy" id="1133364"/>
    <lineage>
        <taxon>Bacteria</taxon>
        <taxon>Bacillati</taxon>
        <taxon>Bacillota</taxon>
        <taxon>Bacilli</taxon>
        <taxon>Bacillales</taxon>
        <taxon>Paenibacillaceae</taxon>
        <taxon>Paenibacillus</taxon>
    </lineage>
</organism>
<dbReference type="EC" id="1.11.1.24" evidence="3"/>
<feature type="domain" description="Thioredoxin" evidence="13">
    <location>
        <begin position="3"/>
        <end position="156"/>
    </location>
</feature>
<dbReference type="CDD" id="cd03017">
    <property type="entry name" value="PRX_BCP"/>
    <property type="match status" value="1"/>
</dbReference>
<keyword evidence="5" id="KW-0049">Antioxidant</keyword>
<dbReference type="Gene3D" id="3.40.30.10">
    <property type="entry name" value="Glutaredoxin"/>
    <property type="match status" value="1"/>
</dbReference>
<evidence type="ECO:0000256" key="10">
    <source>
        <dbReference type="ARBA" id="ARBA00038489"/>
    </source>
</evidence>
<evidence type="ECO:0000256" key="3">
    <source>
        <dbReference type="ARBA" id="ARBA00013017"/>
    </source>
</evidence>
<keyword evidence="8" id="KW-0676">Redox-active center</keyword>
<evidence type="ECO:0000256" key="8">
    <source>
        <dbReference type="ARBA" id="ARBA00023284"/>
    </source>
</evidence>
<comment type="function">
    <text evidence="1">Thiol-specific peroxidase that catalyzes the reduction of hydrogen peroxide and organic hydroperoxides to water and alcohols, respectively. Plays a role in cell protection against oxidative stress by detoxifying peroxides and as sensor of hydrogen peroxide-mediated signaling events.</text>
</comment>